<dbReference type="Gene3D" id="2.40.128.270">
    <property type="match status" value="1"/>
</dbReference>
<dbReference type="Pfam" id="PF03724">
    <property type="entry name" value="META"/>
    <property type="match status" value="1"/>
</dbReference>
<dbReference type="AlphaFoldDB" id="A0A444VT48"/>
<evidence type="ECO:0000313" key="4">
    <source>
        <dbReference type="Proteomes" id="UP000290433"/>
    </source>
</evidence>
<dbReference type="InterPro" id="IPR053147">
    <property type="entry name" value="Hsp_HslJ-like"/>
</dbReference>
<keyword evidence="3" id="KW-0449">Lipoprotein</keyword>
<organism evidence="3 4">
    <name type="scientific">Flavobacterium anhuiense</name>
    <dbReference type="NCBI Taxonomy" id="459526"/>
    <lineage>
        <taxon>Bacteria</taxon>
        <taxon>Pseudomonadati</taxon>
        <taxon>Bacteroidota</taxon>
        <taxon>Flavobacteriia</taxon>
        <taxon>Flavobacteriales</taxon>
        <taxon>Flavobacteriaceae</taxon>
        <taxon>Flavobacterium</taxon>
    </lineage>
</organism>
<proteinExistence type="predicted"/>
<gene>
    <name evidence="3" type="ORF">NU08_4383</name>
</gene>
<protein>
    <submittedName>
        <fullName evidence="3">Lipoprotein</fullName>
    </submittedName>
</protein>
<dbReference type="Proteomes" id="UP000290433">
    <property type="component" value="Unassembled WGS sequence"/>
</dbReference>
<dbReference type="InterPro" id="IPR038670">
    <property type="entry name" value="HslJ-like_sf"/>
</dbReference>
<dbReference type="EMBL" id="JUIV01000027">
    <property type="protein sequence ID" value="RYJ36626.1"/>
    <property type="molecule type" value="Genomic_DNA"/>
</dbReference>
<evidence type="ECO:0000256" key="1">
    <source>
        <dbReference type="SAM" id="SignalP"/>
    </source>
</evidence>
<dbReference type="PANTHER" id="PTHR35535:SF1">
    <property type="entry name" value="HEAT SHOCK PROTEIN HSLJ"/>
    <property type="match status" value="1"/>
</dbReference>
<comment type="caution">
    <text evidence="3">The sequence shown here is derived from an EMBL/GenBank/DDBJ whole genome shotgun (WGS) entry which is preliminary data.</text>
</comment>
<feature type="signal peptide" evidence="1">
    <location>
        <begin position="1"/>
        <end position="32"/>
    </location>
</feature>
<feature type="chain" id="PRO_5019420763" evidence="1">
    <location>
        <begin position="33"/>
        <end position="160"/>
    </location>
</feature>
<dbReference type="PROSITE" id="PS51257">
    <property type="entry name" value="PROKAR_LIPOPROTEIN"/>
    <property type="match status" value="1"/>
</dbReference>
<evidence type="ECO:0000313" key="3">
    <source>
        <dbReference type="EMBL" id="RYJ36626.1"/>
    </source>
</evidence>
<accession>A0A444VT48</accession>
<dbReference type="InterPro" id="IPR005184">
    <property type="entry name" value="DUF306_Meta_HslJ"/>
</dbReference>
<evidence type="ECO:0000259" key="2">
    <source>
        <dbReference type="Pfam" id="PF03724"/>
    </source>
</evidence>
<sequence>MNLQKTNYKSLKNIFMKKYTFAVLSVLTLLFASCTASKSASSGDDLFGTTWELEYISGPRIAFEGLYPNKKPQITFDKKETKVYGNNGCNGYSAPYTLNGKSLTFGEPGPTTMMFCEGGGEQTFLKQMEKITSYSIDKDGKLNLIQGDIPMMRFKKVAKQ</sequence>
<keyword evidence="1" id="KW-0732">Signal</keyword>
<reference evidence="3 4" key="1">
    <citation type="submission" date="2014-12" db="EMBL/GenBank/DDBJ databases">
        <title>Genome sequence of Flavobacterium anhuiense RCM74.</title>
        <authorList>
            <person name="Kim J.F."/>
            <person name="Song J.Y."/>
            <person name="Kwak M.-J."/>
            <person name="Lee S.-W."/>
        </authorList>
    </citation>
    <scope>NUCLEOTIDE SEQUENCE [LARGE SCALE GENOMIC DNA]</scope>
    <source>
        <strain evidence="3 4">RCM74</strain>
    </source>
</reference>
<feature type="domain" description="DUF306" evidence="2">
    <location>
        <begin position="45"/>
        <end position="154"/>
    </location>
</feature>
<dbReference type="PANTHER" id="PTHR35535">
    <property type="entry name" value="HEAT SHOCK PROTEIN HSLJ"/>
    <property type="match status" value="1"/>
</dbReference>
<name>A0A444VT48_9FLAO</name>